<dbReference type="InterPro" id="IPR007055">
    <property type="entry name" value="BON_dom"/>
</dbReference>
<evidence type="ECO:0000256" key="2">
    <source>
        <dbReference type="ARBA" id="ARBA00022490"/>
    </source>
</evidence>
<dbReference type="FunFam" id="3.10.350.10:FF:000001">
    <property type="entry name" value="Peptidoglycan-binding protein LysM"/>
    <property type="match status" value="1"/>
</dbReference>
<dbReference type="PROSITE" id="PS50914">
    <property type="entry name" value="BON"/>
    <property type="match status" value="1"/>
</dbReference>
<sequence>MGLWDFVKNAGKKLTGQDDDGLSAEALQKEVSDLGLDAKDVDIAVEGDKVTVTSKGKALTQEAREKLILAVGNVNGVARVEDAVETEATVEPVFYTVKSGDTLSEIAQATMGKASAYQAIFEANKPMLSHPDKIYPGQMLRIPQDA</sequence>
<dbReference type="PROSITE" id="PS51782">
    <property type="entry name" value="LYSM"/>
    <property type="match status" value="1"/>
</dbReference>
<dbReference type="InterPro" id="IPR018392">
    <property type="entry name" value="LysM"/>
</dbReference>
<evidence type="ECO:0000313" key="6">
    <source>
        <dbReference type="EMBL" id="SEM68250.1"/>
    </source>
</evidence>
<evidence type="ECO:0000313" key="7">
    <source>
        <dbReference type="Proteomes" id="UP000199585"/>
    </source>
</evidence>
<keyword evidence="2" id="KW-0963">Cytoplasm</keyword>
<dbReference type="PANTHER" id="PTHR34700">
    <property type="entry name" value="POTASSIUM BINDING PROTEIN KBP"/>
    <property type="match status" value="1"/>
</dbReference>
<dbReference type="AlphaFoldDB" id="A0A1H8AC00"/>
<dbReference type="NCBIfam" id="NF008399">
    <property type="entry name" value="PRK11198.1"/>
    <property type="match status" value="1"/>
</dbReference>
<feature type="domain" description="BON" evidence="4">
    <location>
        <begin position="18"/>
        <end position="88"/>
    </location>
</feature>
<organism evidence="6 7">
    <name type="scientific">Loktanella fryxellensis</name>
    <dbReference type="NCBI Taxonomy" id="245187"/>
    <lineage>
        <taxon>Bacteria</taxon>
        <taxon>Pseudomonadati</taxon>
        <taxon>Pseudomonadota</taxon>
        <taxon>Alphaproteobacteria</taxon>
        <taxon>Rhodobacterales</taxon>
        <taxon>Roseobacteraceae</taxon>
        <taxon>Loktanella</taxon>
    </lineage>
</organism>
<dbReference type="GO" id="GO:0005737">
    <property type="term" value="C:cytoplasm"/>
    <property type="evidence" value="ECO:0007669"/>
    <property type="project" value="UniProtKB-SubCell"/>
</dbReference>
<name>A0A1H8AC00_9RHOB</name>
<evidence type="ECO:0000259" key="4">
    <source>
        <dbReference type="PROSITE" id="PS50914"/>
    </source>
</evidence>
<dbReference type="Pfam" id="PF01476">
    <property type="entry name" value="LysM"/>
    <property type="match status" value="1"/>
</dbReference>
<dbReference type="CDD" id="cd00118">
    <property type="entry name" value="LysM"/>
    <property type="match status" value="1"/>
</dbReference>
<dbReference type="Proteomes" id="UP000199585">
    <property type="component" value="Unassembled WGS sequence"/>
</dbReference>
<evidence type="ECO:0000259" key="5">
    <source>
        <dbReference type="PROSITE" id="PS51782"/>
    </source>
</evidence>
<dbReference type="Gene3D" id="3.10.350.10">
    <property type="entry name" value="LysM domain"/>
    <property type="match status" value="1"/>
</dbReference>
<reference evidence="6 7" key="1">
    <citation type="submission" date="2016-10" db="EMBL/GenBank/DDBJ databases">
        <authorList>
            <person name="de Groot N.N."/>
        </authorList>
    </citation>
    <scope>NUCLEOTIDE SEQUENCE [LARGE SCALE GENOMIC DNA]</scope>
    <source>
        <strain evidence="6 7">DSM 16213</strain>
    </source>
</reference>
<dbReference type="EMBL" id="FOCI01000003">
    <property type="protein sequence ID" value="SEM68250.1"/>
    <property type="molecule type" value="Genomic_DNA"/>
</dbReference>
<feature type="domain" description="LysM" evidence="5">
    <location>
        <begin position="93"/>
        <end position="142"/>
    </location>
</feature>
<dbReference type="InterPro" id="IPR052196">
    <property type="entry name" value="Bact_Kbp"/>
</dbReference>
<dbReference type="InterPro" id="IPR036779">
    <property type="entry name" value="LysM_dom_sf"/>
</dbReference>
<gene>
    <name evidence="6" type="ORF">SAMN04488003_103108</name>
</gene>
<dbReference type="RefSeq" id="WP_089898978.1">
    <property type="nucleotide sequence ID" value="NZ_FOCI01000003.1"/>
</dbReference>
<dbReference type="PANTHER" id="PTHR34700:SF8">
    <property type="entry name" value="POTASSIUM BINDING PROTEIN KBP"/>
    <property type="match status" value="1"/>
</dbReference>
<keyword evidence="7" id="KW-1185">Reference proteome</keyword>
<evidence type="ECO:0000256" key="1">
    <source>
        <dbReference type="ARBA" id="ARBA00004496"/>
    </source>
</evidence>
<dbReference type="SMART" id="SM00257">
    <property type="entry name" value="LysM"/>
    <property type="match status" value="1"/>
</dbReference>
<dbReference type="STRING" id="245187.SAMN04488003_103108"/>
<accession>A0A1H8AC00</accession>
<dbReference type="SUPFAM" id="SSF54106">
    <property type="entry name" value="LysM domain"/>
    <property type="match status" value="1"/>
</dbReference>
<proteinExistence type="predicted"/>
<dbReference type="OrthoDB" id="370541at2"/>
<comment type="subcellular location">
    <subcellularLocation>
        <location evidence="1">Cytoplasm</location>
    </subcellularLocation>
</comment>
<evidence type="ECO:0000256" key="3">
    <source>
        <dbReference type="ARBA" id="ARBA00072219"/>
    </source>
</evidence>
<protein>
    <recommendedName>
        <fullName evidence="3">Potassium binding protein Kbp</fullName>
    </recommendedName>
</protein>